<dbReference type="GO" id="GO:0043998">
    <property type="term" value="F:histone H2A acetyltransferase activity"/>
    <property type="evidence" value="ECO:0007669"/>
    <property type="project" value="InterPro"/>
</dbReference>
<evidence type="ECO:0000256" key="3">
    <source>
        <dbReference type="ARBA" id="ARBA00022490"/>
    </source>
</evidence>
<feature type="compositionally biased region" description="Gly residues" evidence="7">
    <location>
        <begin position="13"/>
        <end position="25"/>
    </location>
</feature>
<keyword evidence="6" id="KW-0012">Acyltransferase</keyword>
<protein>
    <recommendedName>
        <fullName evidence="10">N-alpha-acetyltransferase 40</fullName>
    </recommendedName>
</protein>
<dbReference type="GO" id="GO:0005737">
    <property type="term" value="C:cytoplasm"/>
    <property type="evidence" value="ECO:0007669"/>
    <property type="project" value="UniProtKB-SubCell"/>
</dbReference>
<dbReference type="OrthoDB" id="424551at2759"/>
<evidence type="ECO:0000256" key="2">
    <source>
        <dbReference type="ARBA" id="ARBA00004496"/>
    </source>
</evidence>
<keyword evidence="4" id="KW-0808">Transferase</keyword>
<dbReference type="Proteomes" id="UP000355283">
    <property type="component" value="Unassembled WGS sequence"/>
</dbReference>
<accession>A0A4D9CV87</accession>
<dbReference type="PANTHER" id="PTHR20531">
    <property type="entry name" value="N-ALPHA-ACETYLTRANSFERASE 40"/>
    <property type="match status" value="1"/>
</dbReference>
<dbReference type="InterPro" id="IPR016181">
    <property type="entry name" value="Acyl_CoA_acyltransferase"/>
</dbReference>
<dbReference type="PANTHER" id="PTHR20531:SF1">
    <property type="entry name" value="N-ALPHA-ACETYLTRANSFERASE 40"/>
    <property type="match status" value="1"/>
</dbReference>
<sequence>MSMKGKGGKGGKAKGGGKSCSGGGTIDIKRSKDRVTASINESILTLRQALFNDLGQNKDVSVGIAAPFFKYDRKGVDANIEFKTKLNKEEVTWAFDNIKDSMEEIYDASGYGWDDEDKLAQLTEPEARFLVIRESRPEGTVTSPRCALKERNVYDQEEDGKKGEKQASRGDMKQTTRMKMAQKKGQILGVVHFRFSVQGDFTDEMAGAPSLILWDIVFDVDVRRKGLGKHCLLLLELMARRQNMTALCVPVQLSDRGTEAWMNKGGKGYKPLDIESKEGIGFETEEEGFEIYTKSLLVKQSSPVTTAAAKPEAEISTQVREA</sequence>
<dbReference type="Gene3D" id="3.40.630.30">
    <property type="match status" value="1"/>
</dbReference>
<comment type="caution">
    <text evidence="8">The sequence shown here is derived from an EMBL/GenBank/DDBJ whole genome shotgun (WGS) entry which is preliminary data.</text>
</comment>
<dbReference type="AlphaFoldDB" id="A0A4D9CV87"/>
<gene>
    <name evidence="8" type="ORF">NSK_008114</name>
</gene>
<keyword evidence="3" id="KW-0963">Cytoplasm</keyword>
<feature type="region of interest" description="Disordered" evidence="7">
    <location>
        <begin position="152"/>
        <end position="174"/>
    </location>
</feature>
<dbReference type="InterPro" id="IPR039949">
    <property type="entry name" value="NAA40"/>
</dbReference>
<feature type="region of interest" description="Disordered" evidence="7">
    <location>
        <begin position="1"/>
        <end position="25"/>
    </location>
</feature>
<name>A0A4D9CV87_9STRA</name>
<evidence type="ECO:0008006" key="10">
    <source>
        <dbReference type="Google" id="ProtNLM"/>
    </source>
</evidence>
<reference evidence="8 9" key="1">
    <citation type="submission" date="2019-01" db="EMBL/GenBank/DDBJ databases">
        <title>Nuclear Genome Assembly of the Microalgal Biofuel strain Nannochloropsis salina CCMP1776.</title>
        <authorList>
            <person name="Hovde B."/>
        </authorList>
    </citation>
    <scope>NUCLEOTIDE SEQUENCE [LARGE SCALE GENOMIC DNA]</scope>
    <source>
        <strain evidence="8 9">CCMP1776</strain>
    </source>
</reference>
<organism evidence="8 9">
    <name type="scientific">Nannochloropsis salina CCMP1776</name>
    <dbReference type="NCBI Taxonomy" id="1027361"/>
    <lineage>
        <taxon>Eukaryota</taxon>
        <taxon>Sar</taxon>
        <taxon>Stramenopiles</taxon>
        <taxon>Ochrophyta</taxon>
        <taxon>Eustigmatophyceae</taxon>
        <taxon>Eustigmatales</taxon>
        <taxon>Monodopsidaceae</taxon>
        <taxon>Microchloropsis</taxon>
        <taxon>Microchloropsis salina</taxon>
    </lineage>
</organism>
<keyword evidence="5" id="KW-0539">Nucleus</keyword>
<evidence type="ECO:0000313" key="8">
    <source>
        <dbReference type="EMBL" id="TFJ80538.1"/>
    </source>
</evidence>
<dbReference type="SUPFAM" id="SSF55729">
    <property type="entry name" value="Acyl-CoA N-acyltransferases (Nat)"/>
    <property type="match status" value="1"/>
</dbReference>
<proteinExistence type="predicted"/>
<keyword evidence="9" id="KW-1185">Reference proteome</keyword>
<evidence type="ECO:0000256" key="1">
    <source>
        <dbReference type="ARBA" id="ARBA00004123"/>
    </source>
</evidence>
<evidence type="ECO:0000256" key="6">
    <source>
        <dbReference type="ARBA" id="ARBA00023315"/>
    </source>
</evidence>
<feature type="compositionally biased region" description="Basic residues" evidence="7">
    <location>
        <begin position="1"/>
        <end position="12"/>
    </location>
</feature>
<dbReference type="EMBL" id="SDOX01000163">
    <property type="protein sequence ID" value="TFJ80538.1"/>
    <property type="molecule type" value="Genomic_DNA"/>
</dbReference>
<dbReference type="GO" id="GO:0010485">
    <property type="term" value="F:histone H4 acetyltransferase activity"/>
    <property type="evidence" value="ECO:0007669"/>
    <property type="project" value="InterPro"/>
</dbReference>
<dbReference type="GO" id="GO:1990189">
    <property type="term" value="F:protein N-terminal-serine acetyltransferase activity"/>
    <property type="evidence" value="ECO:0007669"/>
    <property type="project" value="TreeGrafter"/>
</dbReference>
<dbReference type="GO" id="GO:0005634">
    <property type="term" value="C:nucleus"/>
    <property type="evidence" value="ECO:0007669"/>
    <property type="project" value="UniProtKB-SubCell"/>
</dbReference>
<evidence type="ECO:0000256" key="5">
    <source>
        <dbReference type="ARBA" id="ARBA00023242"/>
    </source>
</evidence>
<evidence type="ECO:0000256" key="4">
    <source>
        <dbReference type="ARBA" id="ARBA00022679"/>
    </source>
</evidence>
<evidence type="ECO:0000256" key="7">
    <source>
        <dbReference type="SAM" id="MobiDB-lite"/>
    </source>
</evidence>
<comment type="subcellular location">
    <subcellularLocation>
        <location evidence="2">Cytoplasm</location>
    </subcellularLocation>
    <subcellularLocation>
        <location evidence="1">Nucleus</location>
    </subcellularLocation>
</comment>
<evidence type="ECO:0000313" key="9">
    <source>
        <dbReference type="Proteomes" id="UP000355283"/>
    </source>
</evidence>